<keyword evidence="5" id="KW-1185">Reference proteome</keyword>
<dbReference type="AlphaFoldDB" id="A0A5J5C179"/>
<dbReference type="Gene3D" id="1.20.140.40">
    <property type="entry name" value="Invertase/pectin methylesterase inhibitor family protein"/>
    <property type="match status" value="1"/>
</dbReference>
<dbReference type="EMBL" id="CM018031">
    <property type="protein sequence ID" value="KAA8549143.1"/>
    <property type="molecule type" value="Genomic_DNA"/>
</dbReference>
<dbReference type="Pfam" id="PF04043">
    <property type="entry name" value="PMEI"/>
    <property type="match status" value="1"/>
</dbReference>
<proteinExistence type="predicted"/>
<reference evidence="4 5" key="1">
    <citation type="submission" date="2019-09" db="EMBL/GenBank/DDBJ databases">
        <title>A chromosome-level genome assembly of the Chinese tupelo Nyssa sinensis.</title>
        <authorList>
            <person name="Yang X."/>
            <person name="Kang M."/>
            <person name="Yang Y."/>
            <person name="Xiong H."/>
            <person name="Wang M."/>
            <person name="Zhang Z."/>
            <person name="Wang Z."/>
            <person name="Wu H."/>
            <person name="Ma T."/>
            <person name="Liu J."/>
            <person name="Xi Z."/>
        </authorList>
    </citation>
    <scope>NUCLEOTIDE SEQUENCE [LARGE SCALE GENOMIC DNA]</scope>
    <source>
        <strain evidence="4">J267</strain>
        <tissue evidence="4">Leaf</tissue>
    </source>
</reference>
<dbReference type="CDD" id="cd15801">
    <property type="entry name" value="PMEI-like_1"/>
    <property type="match status" value="1"/>
</dbReference>
<organism evidence="4 5">
    <name type="scientific">Nyssa sinensis</name>
    <dbReference type="NCBI Taxonomy" id="561372"/>
    <lineage>
        <taxon>Eukaryota</taxon>
        <taxon>Viridiplantae</taxon>
        <taxon>Streptophyta</taxon>
        <taxon>Embryophyta</taxon>
        <taxon>Tracheophyta</taxon>
        <taxon>Spermatophyta</taxon>
        <taxon>Magnoliopsida</taxon>
        <taxon>eudicotyledons</taxon>
        <taxon>Gunneridae</taxon>
        <taxon>Pentapetalae</taxon>
        <taxon>asterids</taxon>
        <taxon>Cornales</taxon>
        <taxon>Nyssaceae</taxon>
        <taxon>Nyssa</taxon>
    </lineage>
</organism>
<evidence type="ECO:0000259" key="3">
    <source>
        <dbReference type="SMART" id="SM00856"/>
    </source>
</evidence>
<protein>
    <recommendedName>
        <fullName evidence="3">Pectinesterase inhibitor domain-containing protein</fullName>
    </recommendedName>
</protein>
<dbReference type="SMART" id="SM00856">
    <property type="entry name" value="PMEI"/>
    <property type="match status" value="1"/>
</dbReference>
<evidence type="ECO:0000256" key="2">
    <source>
        <dbReference type="SAM" id="SignalP"/>
    </source>
</evidence>
<dbReference type="InterPro" id="IPR051955">
    <property type="entry name" value="PME_Inhibitor"/>
</dbReference>
<name>A0A5J5C179_9ASTE</name>
<evidence type="ECO:0000313" key="5">
    <source>
        <dbReference type="Proteomes" id="UP000325577"/>
    </source>
</evidence>
<dbReference type="InterPro" id="IPR035513">
    <property type="entry name" value="Invertase/methylesterase_inhib"/>
</dbReference>
<dbReference type="NCBIfam" id="TIGR01614">
    <property type="entry name" value="PME_inhib"/>
    <property type="match status" value="1"/>
</dbReference>
<dbReference type="PANTHER" id="PTHR31080:SF296">
    <property type="entry name" value="OS05G0360900 PROTEIN"/>
    <property type="match status" value="1"/>
</dbReference>
<feature type="chain" id="PRO_5023829028" description="Pectinesterase inhibitor domain-containing protein" evidence="2">
    <location>
        <begin position="28"/>
        <end position="188"/>
    </location>
</feature>
<dbReference type="InterPro" id="IPR006501">
    <property type="entry name" value="Pectinesterase_inhib_dom"/>
</dbReference>
<feature type="domain" description="Pectinesterase inhibitor" evidence="3">
    <location>
        <begin position="32"/>
        <end position="178"/>
    </location>
</feature>
<dbReference type="PANTHER" id="PTHR31080">
    <property type="entry name" value="PECTINESTERASE INHIBITOR-LIKE"/>
    <property type="match status" value="1"/>
</dbReference>
<dbReference type="OrthoDB" id="841681at2759"/>
<sequence length="188" mass="20323">MNTMSSLFFLLPFAVVFLTFQPHLTVAHQTNGTSSLITEVCQNSTHKEFCISILQSSPRSQTADLKGLLFIALKVAAKNASDTSAYIKQNLNDKGLNPAADQSLTDCDVNYADAVDQIDDAVVALSVDAYPDINKWVKAAITDVDSCEAQVQGVSGNAMEVSHSNHTLRLILNIALARLNHISIKSTD</sequence>
<accession>A0A5J5C179</accession>
<evidence type="ECO:0000313" key="4">
    <source>
        <dbReference type="EMBL" id="KAA8549143.1"/>
    </source>
</evidence>
<dbReference type="GO" id="GO:0004857">
    <property type="term" value="F:enzyme inhibitor activity"/>
    <property type="evidence" value="ECO:0007669"/>
    <property type="project" value="InterPro"/>
</dbReference>
<gene>
    <name evidence="4" type="ORF">F0562_000827</name>
</gene>
<dbReference type="SUPFAM" id="SSF101148">
    <property type="entry name" value="Plant invertase/pectin methylesterase inhibitor"/>
    <property type="match status" value="1"/>
</dbReference>
<keyword evidence="1 2" id="KW-0732">Signal</keyword>
<feature type="signal peptide" evidence="2">
    <location>
        <begin position="1"/>
        <end position="27"/>
    </location>
</feature>
<dbReference type="Proteomes" id="UP000325577">
    <property type="component" value="Linkage Group LG0"/>
</dbReference>
<evidence type="ECO:0000256" key="1">
    <source>
        <dbReference type="ARBA" id="ARBA00022729"/>
    </source>
</evidence>